<evidence type="ECO:0000256" key="3">
    <source>
        <dbReference type="ARBA" id="ARBA00022989"/>
    </source>
</evidence>
<keyword evidence="8" id="KW-1185">Reference proteome</keyword>
<sequence>MEDRLSFDSLSALVLAFTALLGAYIPVFLAKRDRLAGGSGRSMAYVLGNMLSAGVMVSAGFCHLLGEALRAMPKIRFPLATFLCGTGYMLTLVADKVVASATGGHSGCGHAHGLGAKQGPAADSCCAVEVLAGVDMLERGDGKYSGSEGEHPMEVEACSLLGRAHSPNGRLGSSHSPLPSPLQRSAARRGGRPASSSGDHEHISSEGAHERSAAAAAAATNGGADGYPHPLSKQGSREAAVDGWIGSGGGAAGTAAGWRRGSRQHSTDSLVFELEPPEAPPSLARGGSGGGGGLLAGPPAGAAAGGAGRSVSFLTAMLMGVALCFHSLLEGAAMGAQPTISNSLHIFIAIVSHKGLAAYALGSSIVDSEASMRRFWSVVLPFTFASPVGIFIGYIASDVAKGVGAACISALASGTFLYVAYMEVIPKELRDPSNMALKLTALLTGFCLMSLLAVWA</sequence>
<feature type="transmembrane region" description="Helical" evidence="6">
    <location>
        <begin position="42"/>
        <end position="66"/>
    </location>
</feature>
<feature type="transmembrane region" description="Helical" evidence="6">
    <location>
        <begin position="344"/>
        <end position="362"/>
    </location>
</feature>
<keyword evidence="2 6" id="KW-0812">Transmembrane</keyword>
<comment type="subcellular location">
    <subcellularLocation>
        <location evidence="1">Membrane</location>
        <topology evidence="1">Multi-pass membrane protein</topology>
    </subcellularLocation>
</comment>
<feature type="compositionally biased region" description="Basic and acidic residues" evidence="5">
    <location>
        <begin position="198"/>
        <end position="212"/>
    </location>
</feature>
<feature type="transmembrane region" description="Helical" evidence="6">
    <location>
        <begin position="374"/>
        <end position="396"/>
    </location>
</feature>
<feature type="compositionally biased region" description="Low complexity" evidence="5">
    <location>
        <begin position="171"/>
        <end position="185"/>
    </location>
</feature>
<dbReference type="PANTHER" id="PTHR11040">
    <property type="entry name" value="ZINC/IRON TRANSPORTER"/>
    <property type="match status" value="1"/>
</dbReference>
<keyword evidence="4 6" id="KW-0472">Membrane</keyword>
<dbReference type="Proteomes" id="UP001205105">
    <property type="component" value="Unassembled WGS sequence"/>
</dbReference>
<evidence type="ECO:0000256" key="5">
    <source>
        <dbReference type="SAM" id="MobiDB-lite"/>
    </source>
</evidence>
<dbReference type="PANTHER" id="PTHR11040:SF140">
    <property type="entry name" value="ZRT (ZRT), IRT- (IRT-) LIKE PROTEIN TRANSPORTER"/>
    <property type="match status" value="1"/>
</dbReference>
<comment type="caution">
    <text evidence="7">The sequence shown here is derived from an EMBL/GenBank/DDBJ whole genome shotgun (WGS) entry which is preliminary data.</text>
</comment>
<feature type="region of interest" description="Disordered" evidence="5">
    <location>
        <begin position="164"/>
        <end position="246"/>
    </location>
</feature>
<protein>
    <submittedName>
        <fullName evidence="7">Uncharacterized protein</fullName>
    </submittedName>
</protein>
<gene>
    <name evidence="7" type="ORF">COHA_008390</name>
</gene>
<feature type="transmembrane region" description="Helical" evidence="6">
    <location>
        <begin position="311"/>
        <end position="329"/>
    </location>
</feature>
<dbReference type="GO" id="GO:0016020">
    <property type="term" value="C:membrane"/>
    <property type="evidence" value="ECO:0007669"/>
    <property type="project" value="UniProtKB-SubCell"/>
</dbReference>
<feature type="transmembrane region" description="Helical" evidence="6">
    <location>
        <begin position="12"/>
        <end position="30"/>
    </location>
</feature>
<evidence type="ECO:0000313" key="7">
    <source>
        <dbReference type="EMBL" id="KAI7837759.1"/>
    </source>
</evidence>
<feature type="transmembrane region" description="Helical" evidence="6">
    <location>
        <begin position="402"/>
        <end position="424"/>
    </location>
</feature>
<accession>A0AAD5DJZ7</accession>
<dbReference type="GO" id="GO:0005385">
    <property type="term" value="F:zinc ion transmembrane transporter activity"/>
    <property type="evidence" value="ECO:0007669"/>
    <property type="project" value="TreeGrafter"/>
</dbReference>
<evidence type="ECO:0000313" key="8">
    <source>
        <dbReference type="Proteomes" id="UP001205105"/>
    </source>
</evidence>
<evidence type="ECO:0000256" key="4">
    <source>
        <dbReference type="ARBA" id="ARBA00023136"/>
    </source>
</evidence>
<organism evidence="7 8">
    <name type="scientific">Chlorella ohadii</name>
    <dbReference type="NCBI Taxonomy" id="2649997"/>
    <lineage>
        <taxon>Eukaryota</taxon>
        <taxon>Viridiplantae</taxon>
        <taxon>Chlorophyta</taxon>
        <taxon>core chlorophytes</taxon>
        <taxon>Trebouxiophyceae</taxon>
        <taxon>Chlorellales</taxon>
        <taxon>Chlorellaceae</taxon>
        <taxon>Chlorella clade</taxon>
        <taxon>Chlorella</taxon>
    </lineage>
</organism>
<feature type="transmembrane region" description="Helical" evidence="6">
    <location>
        <begin position="436"/>
        <end position="455"/>
    </location>
</feature>
<name>A0AAD5DJZ7_9CHLO</name>
<evidence type="ECO:0000256" key="6">
    <source>
        <dbReference type="SAM" id="Phobius"/>
    </source>
</evidence>
<evidence type="ECO:0000256" key="2">
    <source>
        <dbReference type="ARBA" id="ARBA00022692"/>
    </source>
</evidence>
<dbReference type="EMBL" id="JADXDR010000143">
    <property type="protein sequence ID" value="KAI7837759.1"/>
    <property type="molecule type" value="Genomic_DNA"/>
</dbReference>
<keyword evidence="3 6" id="KW-1133">Transmembrane helix</keyword>
<reference evidence="7" key="1">
    <citation type="submission" date="2020-11" db="EMBL/GenBank/DDBJ databases">
        <title>Chlorella ohadii genome sequencing and assembly.</title>
        <authorList>
            <person name="Murik O."/>
            <person name="Treves H."/>
            <person name="Kedem I."/>
            <person name="Shotland Y."/>
            <person name="Kaplan A."/>
        </authorList>
    </citation>
    <scope>NUCLEOTIDE SEQUENCE</scope>
    <source>
        <strain evidence="7">1</strain>
    </source>
</reference>
<dbReference type="Pfam" id="PF02535">
    <property type="entry name" value="Zip"/>
    <property type="match status" value="1"/>
</dbReference>
<evidence type="ECO:0000256" key="1">
    <source>
        <dbReference type="ARBA" id="ARBA00004141"/>
    </source>
</evidence>
<proteinExistence type="predicted"/>
<dbReference type="InterPro" id="IPR003689">
    <property type="entry name" value="ZIP"/>
</dbReference>
<dbReference type="AlphaFoldDB" id="A0AAD5DJZ7"/>